<dbReference type="AlphaFoldDB" id="A0A9P7SLS9"/>
<evidence type="ECO:0000256" key="1">
    <source>
        <dbReference type="SAM" id="SignalP"/>
    </source>
</evidence>
<feature type="chain" id="PRO_5040385471" evidence="1">
    <location>
        <begin position="16"/>
        <end position="168"/>
    </location>
</feature>
<proteinExistence type="predicted"/>
<organism evidence="2 3">
    <name type="scientific">Claviceps arundinis</name>
    <dbReference type="NCBI Taxonomy" id="1623583"/>
    <lineage>
        <taxon>Eukaryota</taxon>
        <taxon>Fungi</taxon>
        <taxon>Dikarya</taxon>
        <taxon>Ascomycota</taxon>
        <taxon>Pezizomycotina</taxon>
        <taxon>Sordariomycetes</taxon>
        <taxon>Hypocreomycetidae</taxon>
        <taxon>Hypocreales</taxon>
        <taxon>Clavicipitaceae</taxon>
        <taxon>Claviceps</taxon>
    </lineage>
</organism>
<protein>
    <submittedName>
        <fullName evidence="2">Uncharacterized protein</fullName>
    </submittedName>
</protein>
<evidence type="ECO:0000313" key="3">
    <source>
        <dbReference type="Proteomes" id="UP000784919"/>
    </source>
</evidence>
<reference evidence="2" key="1">
    <citation type="journal article" date="2020" name="bioRxiv">
        <title>Whole genome comparisons of ergot fungi reveals the divergence and evolution of species within the genus Claviceps are the result of varying mechanisms driving genome evolution and host range expansion.</title>
        <authorList>
            <person name="Wyka S.A."/>
            <person name="Mondo S.J."/>
            <person name="Liu M."/>
            <person name="Dettman J."/>
            <person name="Nalam V."/>
            <person name="Broders K.D."/>
        </authorList>
    </citation>
    <scope>NUCLEOTIDE SEQUENCE</scope>
    <source>
        <strain evidence="2">CCC 1102</strain>
    </source>
</reference>
<dbReference type="EMBL" id="SRPS01000515">
    <property type="protein sequence ID" value="KAG5956690.1"/>
    <property type="molecule type" value="Genomic_DNA"/>
</dbReference>
<evidence type="ECO:0000313" key="2">
    <source>
        <dbReference type="EMBL" id="KAG5956690.1"/>
    </source>
</evidence>
<dbReference type="OrthoDB" id="4956673at2759"/>
<keyword evidence="1" id="KW-0732">Signal</keyword>
<comment type="caution">
    <text evidence="2">The sequence shown here is derived from an EMBL/GenBank/DDBJ whole genome shotgun (WGS) entry which is preliminary data.</text>
</comment>
<dbReference type="Proteomes" id="UP000784919">
    <property type="component" value="Unassembled WGS sequence"/>
</dbReference>
<accession>A0A9P7SLS9</accession>
<name>A0A9P7SLS9_9HYPO</name>
<feature type="signal peptide" evidence="1">
    <location>
        <begin position="1"/>
        <end position="15"/>
    </location>
</feature>
<gene>
    <name evidence="2" type="ORF">E4U56_006436</name>
</gene>
<sequence>MRLLTLLPFACGALALATGPVRRPADQQAVDGDASLNLEKAVLSDHEVTRRDEEALQSLEKRVLGITMPNIILPKTAAPAAMVFDGLKITFTMALHWVQKESGDWVYEHYVESMQLLNQLNRRIAVEIVAAGQKLLDAHLSSLAESTVNTPEGTGTFDLFISEIDTEL</sequence>